<dbReference type="Proteomes" id="UP001164020">
    <property type="component" value="Chromosome"/>
</dbReference>
<evidence type="ECO:0000313" key="2">
    <source>
        <dbReference type="EMBL" id="WAP69037.1"/>
    </source>
</evidence>
<evidence type="ECO:0000313" key="3">
    <source>
        <dbReference type="Proteomes" id="UP001164020"/>
    </source>
</evidence>
<accession>A0ABY7BYU4</accession>
<dbReference type="InterPro" id="IPR009826">
    <property type="entry name" value="DNA_circ_N"/>
</dbReference>
<dbReference type="Pfam" id="PF07157">
    <property type="entry name" value="DNA_circ_N"/>
    <property type="match status" value="1"/>
</dbReference>
<keyword evidence="3" id="KW-1185">Reference proteome</keyword>
<gene>
    <name evidence="2" type="ORF">OH818_01485</name>
</gene>
<protein>
    <submittedName>
        <fullName evidence="2">DNA circularization N-terminal domain-containing protein</fullName>
    </submittedName>
</protein>
<name>A0ABY7BYU4_9HYPH</name>
<sequence>MTWRDNYRQASFRGVPFFVADASLDTGRRAAVHEYALRDTPFVEDVGRKAREFTLSGYVVGTDYFAARDALIEACEKSGPGELIHPYRGALTVSCTSSRFTEGRDNGGMCEFSLTFVESGQQRYPSALTDYGVKVAAASRIIKAAAVDDFVGRMVVGGVPQFVRDAAANEMEKLADILAGLSIPGAASEDMASLARDVAVFVQAIGKLSADPALLAETVVSVIEKLRTTFGGGVKVLSVLDAIIALSPDSAVAGTATRAQARENGKATVDLIRYTALSEKAVAMQAIEYATYNDAIEAREAFSDQVDVLSESAGDNVFGALMDLRTVVVEAVPTADRNLPRLRSVQLAESIPAVVLAYRLYDDLSRIEEIVSRNAVRNPAFLPSDRALEVLTDG</sequence>
<proteinExistence type="predicted"/>
<organism evidence="2 3">
    <name type="scientific">Jiella pelagia</name>
    <dbReference type="NCBI Taxonomy" id="2986949"/>
    <lineage>
        <taxon>Bacteria</taxon>
        <taxon>Pseudomonadati</taxon>
        <taxon>Pseudomonadota</taxon>
        <taxon>Alphaproteobacteria</taxon>
        <taxon>Hyphomicrobiales</taxon>
        <taxon>Aurantimonadaceae</taxon>
        <taxon>Jiella</taxon>
    </lineage>
</organism>
<feature type="domain" description="DNA circulation N-terminal" evidence="1">
    <location>
        <begin position="7"/>
        <end position="93"/>
    </location>
</feature>
<dbReference type="RefSeq" id="WP_268881475.1">
    <property type="nucleotide sequence ID" value="NZ_CP114029.1"/>
</dbReference>
<evidence type="ECO:0000259" key="1">
    <source>
        <dbReference type="Pfam" id="PF07157"/>
    </source>
</evidence>
<dbReference type="EMBL" id="CP114029">
    <property type="protein sequence ID" value="WAP69037.1"/>
    <property type="molecule type" value="Genomic_DNA"/>
</dbReference>
<reference evidence="2" key="1">
    <citation type="submission" date="2022-12" db="EMBL/GenBank/DDBJ databases">
        <title>Jiella pelagia sp. nov., isolated from phosphonate enriched culture of Northwest Pacific surface seawater.</title>
        <authorList>
            <person name="Shin D.Y."/>
            <person name="Hwang C.Y."/>
        </authorList>
    </citation>
    <scope>NUCLEOTIDE SEQUENCE</scope>
    <source>
        <strain evidence="2">HL-NP1</strain>
    </source>
</reference>